<dbReference type="Proteomes" id="UP000298663">
    <property type="component" value="Unassembled WGS sequence"/>
</dbReference>
<proteinExistence type="predicted"/>
<accession>A0A4V5ZX77</accession>
<evidence type="ECO:0000313" key="1">
    <source>
        <dbReference type="EMBL" id="TKR58785.1"/>
    </source>
</evidence>
<reference evidence="1 2" key="2">
    <citation type="journal article" date="2019" name="G3 (Bethesda)">
        <title>Hybrid Assembly of the Genome of the Entomopathogenic Nematode Steinernema carpocapsae Identifies the X-Chromosome.</title>
        <authorList>
            <person name="Serra L."/>
            <person name="Macchietto M."/>
            <person name="Macias-Munoz A."/>
            <person name="McGill C.J."/>
            <person name="Rodriguez I.M."/>
            <person name="Rodriguez B."/>
            <person name="Murad R."/>
            <person name="Mortazavi A."/>
        </authorList>
    </citation>
    <scope>NUCLEOTIDE SEQUENCE [LARGE SCALE GENOMIC DNA]</scope>
    <source>
        <strain evidence="1 2">ALL</strain>
    </source>
</reference>
<name>A0A4V5ZX77_STECR</name>
<comment type="caution">
    <text evidence="1">The sequence shown here is derived from an EMBL/GenBank/DDBJ whole genome shotgun (WGS) entry which is preliminary data.</text>
</comment>
<reference evidence="1 2" key="1">
    <citation type="journal article" date="2015" name="Genome Biol.">
        <title>Comparative genomics of Steinernema reveals deeply conserved gene regulatory networks.</title>
        <authorList>
            <person name="Dillman A.R."/>
            <person name="Macchietto M."/>
            <person name="Porter C.F."/>
            <person name="Rogers A."/>
            <person name="Williams B."/>
            <person name="Antoshechkin I."/>
            <person name="Lee M.M."/>
            <person name="Goodwin Z."/>
            <person name="Lu X."/>
            <person name="Lewis E.E."/>
            <person name="Goodrich-Blair H."/>
            <person name="Stock S.P."/>
            <person name="Adams B.J."/>
            <person name="Sternberg P.W."/>
            <person name="Mortazavi A."/>
        </authorList>
    </citation>
    <scope>NUCLEOTIDE SEQUENCE [LARGE SCALE GENOMIC DNA]</scope>
    <source>
        <strain evidence="1 2">ALL</strain>
    </source>
</reference>
<keyword evidence="2" id="KW-1185">Reference proteome</keyword>
<dbReference type="OrthoDB" id="5875459at2759"/>
<dbReference type="AlphaFoldDB" id="A0A4V5ZX77"/>
<gene>
    <name evidence="1" type="ORF">L596_030189</name>
</gene>
<protein>
    <submittedName>
        <fullName evidence="1">Uncharacterized protein</fullName>
    </submittedName>
</protein>
<evidence type="ECO:0000313" key="2">
    <source>
        <dbReference type="Proteomes" id="UP000298663"/>
    </source>
</evidence>
<dbReference type="PANTHER" id="PTHR10492">
    <property type="match status" value="1"/>
</dbReference>
<dbReference type="STRING" id="34508.A0A4V5ZX77"/>
<dbReference type="PANTHER" id="PTHR10492:SF57">
    <property type="entry name" value="ATP-DEPENDENT DNA HELICASE"/>
    <property type="match status" value="1"/>
</dbReference>
<sequence length="141" mass="16487">MYSVSPKEQERYRLRLMLLNVKGATSFENLRTNYSEAAKALGLLRGDEEWEECMREASAHQMPFQLRTLFVVIVCECAPGSACDLYERFKREMSEDFIFRFDNNEELGIEAGYADLERRLNQNGKSLSNLEWLCRGGLWKR</sequence>
<organism evidence="1 2">
    <name type="scientific">Steinernema carpocapsae</name>
    <name type="common">Entomopathogenic nematode</name>
    <dbReference type="NCBI Taxonomy" id="34508"/>
    <lineage>
        <taxon>Eukaryota</taxon>
        <taxon>Metazoa</taxon>
        <taxon>Ecdysozoa</taxon>
        <taxon>Nematoda</taxon>
        <taxon>Chromadorea</taxon>
        <taxon>Rhabditida</taxon>
        <taxon>Tylenchina</taxon>
        <taxon>Panagrolaimomorpha</taxon>
        <taxon>Strongyloidoidea</taxon>
        <taxon>Steinernematidae</taxon>
        <taxon>Steinernema</taxon>
    </lineage>
</organism>
<dbReference type="EMBL" id="AZBU02000013">
    <property type="protein sequence ID" value="TKR58785.1"/>
    <property type="molecule type" value="Genomic_DNA"/>
</dbReference>